<dbReference type="GO" id="GO:0006099">
    <property type="term" value="P:tricarboxylic acid cycle"/>
    <property type="evidence" value="ECO:0007669"/>
    <property type="project" value="InterPro"/>
</dbReference>
<reference evidence="4 5" key="1">
    <citation type="submission" date="2015-11" db="EMBL/GenBank/DDBJ databases">
        <authorList>
            <person name="Zhang Y."/>
            <person name="Guo Z."/>
        </authorList>
    </citation>
    <scope>NUCLEOTIDE SEQUENCE [LARGE SCALE GENOMIC DNA]</scope>
    <source>
        <strain evidence="4 5">KCTC 32221</strain>
    </source>
</reference>
<accession>A0A0S2KB55</accession>
<proteinExistence type="predicted"/>
<protein>
    <recommendedName>
        <fullName evidence="2">Phosphoenolpyruvate carboxylase</fullName>
    </recommendedName>
</protein>
<dbReference type="EMBL" id="CP013189">
    <property type="protein sequence ID" value="ALO45528.1"/>
    <property type="molecule type" value="Genomic_DNA"/>
</dbReference>
<evidence type="ECO:0000256" key="2">
    <source>
        <dbReference type="ARBA" id="ARBA00022419"/>
    </source>
</evidence>
<comment type="function">
    <text evidence="1">Forms oxaloacetate, a four-carbon dicarboxylic acid source for the tricarboxylic acid cycle.</text>
</comment>
<dbReference type="GO" id="GO:0005829">
    <property type="term" value="C:cytosol"/>
    <property type="evidence" value="ECO:0007669"/>
    <property type="project" value="TreeGrafter"/>
</dbReference>
<dbReference type="KEGG" id="pspi:PS2015_856"/>
<gene>
    <name evidence="4" type="ORF">PS2015_856</name>
</gene>
<dbReference type="PRINTS" id="PR00150">
    <property type="entry name" value="PEPCARBXLASE"/>
</dbReference>
<evidence type="ECO:0000256" key="3">
    <source>
        <dbReference type="SAM" id="Coils"/>
    </source>
</evidence>
<dbReference type="Pfam" id="PF00311">
    <property type="entry name" value="PEPcase"/>
    <property type="match status" value="2"/>
</dbReference>
<dbReference type="PATRIC" id="fig|1249552.3.peg.861"/>
<organism evidence="4 5">
    <name type="scientific">Pseudohongiella spirulinae</name>
    <dbReference type="NCBI Taxonomy" id="1249552"/>
    <lineage>
        <taxon>Bacteria</taxon>
        <taxon>Pseudomonadati</taxon>
        <taxon>Pseudomonadota</taxon>
        <taxon>Gammaproteobacteria</taxon>
        <taxon>Pseudomonadales</taxon>
        <taxon>Pseudohongiellaceae</taxon>
        <taxon>Pseudohongiella</taxon>
    </lineage>
</organism>
<feature type="coiled-coil region" evidence="3">
    <location>
        <begin position="609"/>
        <end position="636"/>
    </location>
</feature>
<dbReference type="InterPro" id="IPR021135">
    <property type="entry name" value="PEP_COase"/>
</dbReference>
<name>A0A0S2KB55_9GAMM</name>
<evidence type="ECO:0000313" key="4">
    <source>
        <dbReference type="EMBL" id="ALO45528.1"/>
    </source>
</evidence>
<dbReference type="GO" id="GO:0015977">
    <property type="term" value="P:carbon fixation"/>
    <property type="evidence" value="ECO:0007669"/>
    <property type="project" value="InterPro"/>
</dbReference>
<evidence type="ECO:0000313" key="5">
    <source>
        <dbReference type="Proteomes" id="UP000065641"/>
    </source>
</evidence>
<dbReference type="GO" id="GO:0008964">
    <property type="term" value="F:phosphoenolpyruvate carboxylase activity"/>
    <property type="evidence" value="ECO:0007669"/>
    <property type="project" value="InterPro"/>
</dbReference>
<dbReference type="InterPro" id="IPR015813">
    <property type="entry name" value="Pyrv/PenolPyrv_kinase-like_dom"/>
</dbReference>
<keyword evidence="5" id="KW-1185">Reference proteome</keyword>
<dbReference type="AlphaFoldDB" id="A0A0S2KB55"/>
<sequence>MSNETARLFEELVALNYQLYSSLFLKLPLDAIEQTGTLLPLLSEACERGLSEGKNAKSIIGEFFEQHREHFNEHEQIQFLFKIIQYVERQVVLIDALEDAAYSRIHQIDNKTSLIRLTERAADDGRTDKLAQLLKNFGVRVVLTAHPTQFYPGQVLAIISDLTEAISGARTGEVRDLLQQLGNTPFFQKQKPSPYDEAVLLTWYLSNIFYQAIGELVDPLAQRFPEQINSNAELVSIGFWPGGDRDGNPFVTTDTTLRVAARLRQSIIQCYHNDIRQLKRRLSFRDVYEALDKLEKQLRDELSEKPGREGVLLSDIHLVLDQVERLLSERYQSMYIDSLQSFRRKVTLFGFHFASIDIRQDSRVIARTLESIVQQQPGLLPMDFNSLNEDQQINAMLACKGEVDASRFDDPVIRDTIESFSVIRRIQFTNGERGAHRYIISNCRGPVDVVRVLTLFRLCGWRDRPINVDIVPLFETIDDLQRAGESMARLYANTQYQVHLSHRRQRQTVMLGFSDGTKDGGYLMANWGIYTAKEDVTAVSRDQGVEVIFFDGRGGPPARGGGDTYLFYAAHGRTIESNQIQMTVQGQTISSYYGIKDAAKHNLGQLLTAGLENNLLDRVDRELDDLQRNLIRDLAERSYQKYEAFKNHKLFMPYLEEMSTLKYYAMANIGSRPSKRGGGDAMKFEDLRAIPFVGAWSQLKQNVPGFYGLGSALKAQEELGRLDACLELYEHSRFFRALISNSMQSMSKTNFELTRYMENDPQFGEFWQDIYQEYLISKEMVLKISGQDQLLQDNPRSRMSIRLREEVVLPLLTIQQYALIRIRECREQDAAEQLAMYEKMVVRTLFGNINAARNSA</sequence>
<evidence type="ECO:0000256" key="1">
    <source>
        <dbReference type="ARBA" id="ARBA00003670"/>
    </source>
</evidence>
<dbReference type="STRING" id="1249552.PS2015_856"/>
<dbReference type="Proteomes" id="UP000065641">
    <property type="component" value="Chromosome"/>
</dbReference>
<dbReference type="RefSeq" id="WP_058021059.1">
    <property type="nucleotide sequence ID" value="NZ_CP013189.1"/>
</dbReference>
<keyword evidence="3" id="KW-0175">Coiled coil</keyword>
<keyword evidence="4" id="KW-0670">Pyruvate</keyword>
<dbReference type="PANTHER" id="PTHR30523">
    <property type="entry name" value="PHOSPHOENOLPYRUVATE CARBOXYLASE"/>
    <property type="match status" value="1"/>
</dbReference>
<dbReference type="SUPFAM" id="SSF51621">
    <property type="entry name" value="Phosphoenolpyruvate/pyruvate domain"/>
    <property type="match status" value="1"/>
</dbReference>
<dbReference type="PANTHER" id="PTHR30523:SF6">
    <property type="entry name" value="PHOSPHOENOLPYRUVATE CARBOXYLASE"/>
    <property type="match status" value="1"/>
</dbReference>
<dbReference type="OrthoDB" id="9768133at2"/>